<accession>A0A371JU45</accession>
<protein>
    <submittedName>
        <fullName evidence="2">RidA family protein</fullName>
    </submittedName>
</protein>
<evidence type="ECO:0000313" key="3">
    <source>
        <dbReference type="Proteomes" id="UP000261828"/>
    </source>
</evidence>
<dbReference type="SUPFAM" id="SSF55298">
    <property type="entry name" value="YjgF-like"/>
    <property type="match status" value="1"/>
</dbReference>
<reference evidence="2 3" key="1">
    <citation type="submission" date="2018-08" db="EMBL/GenBank/DDBJ databases">
        <title>Muricauda nanhaiensis sp. nov., isolated from seawater of the South China Sea.</title>
        <authorList>
            <person name="Dang Y."/>
        </authorList>
    </citation>
    <scope>NUCLEOTIDE SEQUENCE [LARGE SCALE GENOMIC DNA]</scope>
    <source>
        <strain evidence="2 3">SM1704</strain>
    </source>
</reference>
<proteinExistence type="predicted"/>
<keyword evidence="3" id="KW-1185">Reference proteome</keyword>
<organism evidence="2 3">
    <name type="scientific">Flagellimonas nanhaiensis</name>
    <dbReference type="NCBI Taxonomy" id="2292706"/>
    <lineage>
        <taxon>Bacteria</taxon>
        <taxon>Pseudomonadati</taxon>
        <taxon>Bacteroidota</taxon>
        <taxon>Flavobacteriia</taxon>
        <taxon>Flavobacteriales</taxon>
        <taxon>Flavobacteriaceae</taxon>
        <taxon>Flagellimonas</taxon>
    </lineage>
</organism>
<dbReference type="Proteomes" id="UP000261828">
    <property type="component" value="Unassembled WGS sequence"/>
</dbReference>
<comment type="caution">
    <text evidence="2">The sequence shown here is derived from an EMBL/GenBank/DDBJ whole genome shotgun (WGS) entry which is preliminary data.</text>
</comment>
<dbReference type="PANTHER" id="PTHR43760:SF1">
    <property type="entry name" value="ENDORIBONUCLEASE L-PSP_CHORISMATE MUTASE-LIKE DOMAIN-CONTAINING PROTEIN"/>
    <property type="match status" value="1"/>
</dbReference>
<gene>
    <name evidence="2" type="ORF">DX873_04035</name>
</gene>
<dbReference type="OrthoDB" id="9806350at2"/>
<dbReference type="InterPro" id="IPR035959">
    <property type="entry name" value="RutC-like_sf"/>
</dbReference>
<dbReference type="EMBL" id="QTJX01000001">
    <property type="protein sequence ID" value="RDY61343.1"/>
    <property type="molecule type" value="Genomic_DNA"/>
</dbReference>
<evidence type="ECO:0000313" key="2">
    <source>
        <dbReference type="EMBL" id="RDY61343.1"/>
    </source>
</evidence>
<feature type="domain" description="Endoribonuclease L-PSP/chorismate mutase-like" evidence="1">
    <location>
        <begin position="15"/>
        <end position="127"/>
    </location>
</feature>
<dbReference type="AlphaFoldDB" id="A0A371JU45"/>
<name>A0A371JU45_9FLAO</name>
<evidence type="ECO:0000259" key="1">
    <source>
        <dbReference type="Pfam" id="PF14588"/>
    </source>
</evidence>
<sequence>MSMDKPSEQVKKLNLRFPPAPKPVGVYRPILVVDNFLYVSGQGPVDFDGSVMKGRAGDDLNADQAKQAARQVGLTMLSTIVTHFGSLDKIKRVVKVLGMVNCTPDFEKHPYVINGFSELFADVFGKENGIGVRSAVGMMLPNNIPVEVEAMFELHQ</sequence>
<dbReference type="Gene3D" id="3.30.1330.40">
    <property type="entry name" value="RutC-like"/>
    <property type="match status" value="1"/>
</dbReference>
<dbReference type="PANTHER" id="PTHR43760">
    <property type="entry name" value="ENDORIBONUCLEASE-RELATED"/>
    <property type="match status" value="1"/>
</dbReference>
<dbReference type="InterPro" id="IPR013813">
    <property type="entry name" value="Endoribo_LPSP/chorism_mut-like"/>
</dbReference>
<dbReference type="CDD" id="cd02199">
    <property type="entry name" value="YjgF_YER057c_UK114_like_1"/>
    <property type="match status" value="1"/>
</dbReference>
<dbReference type="Pfam" id="PF14588">
    <property type="entry name" value="YjgF_endoribonc"/>
    <property type="match status" value="1"/>
</dbReference>